<dbReference type="PANTHER" id="PTHR24347">
    <property type="entry name" value="SERINE/THREONINE-PROTEIN KINASE"/>
    <property type="match status" value="1"/>
</dbReference>
<proteinExistence type="inferred from homology"/>
<dbReference type="GO" id="GO:0004683">
    <property type="term" value="F:calcium/calmodulin-dependent protein kinase activity"/>
    <property type="evidence" value="ECO:0000318"/>
    <property type="project" value="GO_Central"/>
</dbReference>
<evidence type="ECO:0000313" key="17">
    <source>
        <dbReference type="Proteomes" id="UP000001312"/>
    </source>
</evidence>
<accession>A7EXG0</accession>
<keyword evidence="9" id="KW-0112">Calmodulin-binding</keyword>
<evidence type="ECO:0000256" key="4">
    <source>
        <dbReference type="ARBA" id="ARBA00022553"/>
    </source>
</evidence>
<evidence type="ECO:0000256" key="2">
    <source>
        <dbReference type="ARBA" id="ARBA00012434"/>
    </source>
</evidence>
<feature type="compositionally biased region" description="Low complexity" evidence="14">
    <location>
        <begin position="352"/>
        <end position="362"/>
    </location>
</feature>
<dbReference type="InterPro" id="IPR000719">
    <property type="entry name" value="Prot_kinase_dom"/>
</dbReference>
<evidence type="ECO:0000256" key="10">
    <source>
        <dbReference type="ARBA" id="ARBA00047307"/>
    </source>
</evidence>
<evidence type="ECO:0000256" key="5">
    <source>
        <dbReference type="ARBA" id="ARBA00022679"/>
    </source>
</evidence>
<feature type="region of interest" description="Disordered" evidence="14">
    <location>
        <begin position="323"/>
        <end position="371"/>
    </location>
</feature>
<keyword evidence="7" id="KW-0418">Kinase</keyword>
<keyword evidence="6 12" id="KW-0547">Nucleotide-binding</keyword>
<dbReference type="GO" id="GO:0005516">
    <property type="term" value="F:calmodulin binding"/>
    <property type="evidence" value="ECO:0007669"/>
    <property type="project" value="UniProtKB-KW"/>
</dbReference>
<keyword evidence="17" id="KW-1185">Reference proteome</keyword>
<evidence type="ECO:0000256" key="9">
    <source>
        <dbReference type="ARBA" id="ARBA00022860"/>
    </source>
</evidence>
<dbReference type="FunFam" id="3.30.200.20:FF:000278">
    <property type="entry name" value="Calcium/calmodulin-dependent protein kinase II"/>
    <property type="match status" value="1"/>
</dbReference>
<dbReference type="EC" id="2.7.11.17" evidence="2"/>
<evidence type="ECO:0000256" key="11">
    <source>
        <dbReference type="ARBA" id="ARBA00047430"/>
    </source>
</evidence>
<evidence type="ECO:0000256" key="12">
    <source>
        <dbReference type="PROSITE-ProRule" id="PRU10141"/>
    </source>
</evidence>
<dbReference type="EMBL" id="CH476634">
    <property type="protein sequence ID" value="EDN94152.1"/>
    <property type="molecule type" value="Genomic_DNA"/>
</dbReference>
<evidence type="ECO:0000256" key="7">
    <source>
        <dbReference type="ARBA" id="ARBA00022777"/>
    </source>
</evidence>
<dbReference type="InParanoid" id="A7EXG0"/>
<feature type="domain" description="Protein kinase" evidence="15">
    <location>
        <begin position="33"/>
        <end position="280"/>
    </location>
</feature>
<dbReference type="AlphaFoldDB" id="A7EXG0"/>
<dbReference type="KEGG" id="ssl:SS1G_10021"/>
<keyword evidence="3 13" id="KW-0723">Serine/threonine-protein kinase</keyword>
<dbReference type="PROSITE" id="PS00108">
    <property type="entry name" value="PROTEIN_KINASE_ST"/>
    <property type="match status" value="1"/>
</dbReference>
<feature type="binding site" evidence="12">
    <location>
        <position position="64"/>
    </location>
    <ligand>
        <name>ATP</name>
        <dbReference type="ChEBI" id="CHEBI:30616"/>
    </ligand>
</feature>
<dbReference type="GO" id="GO:0007165">
    <property type="term" value="P:signal transduction"/>
    <property type="evidence" value="ECO:0000318"/>
    <property type="project" value="GO_Central"/>
</dbReference>
<evidence type="ECO:0000259" key="15">
    <source>
        <dbReference type="PROSITE" id="PS50011"/>
    </source>
</evidence>
<gene>
    <name evidence="16" type="ORF">SS1G_10021</name>
</gene>
<dbReference type="FunCoup" id="A7EXG0">
    <property type="interactions" value="562"/>
</dbReference>
<dbReference type="GO" id="GO:0005524">
    <property type="term" value="F:ATP binding"/>
    <property type="evidence" value="ECO:0007669"/>
    <property type="project" value="UniProtKB-UniRule"/>
</dbReference>
<organism evidence="16 17">
    <name type="scientific">Sclerotinia sclerotiorum (strain ATCC 18683 / 1980 / Ss-1)</name>
    <name type="common">White mold</name>
    <name type="synonym">Whetzelinia sclerotiorum</name>
    <dbReference type="NCBI Taxonomy" id="665079"/>
    <lineage>
        <taxon>Eukaryota</taxon>
        <taxon>Fungi</taxon>
        <taxon>Dikarya</taxon>
        <taxon>Ascomycota</taxon>
        <taxon>Pezizomycotina</taxon>
        <taxon>Leotiomycetes</taxon>
        <taxon>Helotiales</taxon>
        <taxon>Sclerotiniaceae</taxon>
        <taxon>Sclerotinia</taxon>
    </lineage>
</organism>
<evidence type="ECO:0000313" key="16">
    <source>
        <dbReference type="EMBL" id="EDN94152.1"/>
    </source>
</evidence>
<dbReference type="InterPro" id="IPR008271">
    <property type="entry name" value="Ser/Thr_kinase_AS"/>
</dbReference>
<keyword evidence="8 12" id="KW-0067">ATP-binding</keyword>
<comment type="catalytic activity">
    <reaction evidence="11">
        <text>L-seryl-[protein] + ATP = O-phospho-L-seryl-[protein] + ADP + H(+)</text>
        <dbReference type="Rhea" id="RHEA:17989"/>
        <dbReference type="Rhea" id="RHEA-COMP:9863"/>
        <dbReference type="Rhea" id="RHEA-COMP:11604"/>
        <dbReference type="ChEBI" id="CHEBI:15378"/>
        <dbReference type="ChEBI" id="CHEBI:29999"/>
        <dbReference type="ChEBI" id="CHEBI:30616"/>
        <dbReference type="ChEBI" id="CHEBI:83421"/>
        <dbReference type="ChEBI" id="CHEBI:456216"/>
        <dbReference type="EC" id="2.7.11.17"/>
    </reaction>
</comment>
<comment type="similarity">
    <text evidence="1">Belongs to the protein kinase superfamily. CAMK Ser/Thr protein kinase family. CaMK subfamily.</text>
</comment>
<dbReference type="Gene3D" id="1.10.510.10">
    <property type="entry name" value="Transferase(Phosphotransferase) domain 1"/>
    <property type="match status" value="1"/>
</dbReference>
<evidence type="ECO:0000256" key="8">
    <source>
        <dbReference type="ARBA" id="ARBA00022840"/>
    </source>
</evidence>
<dbReference type="PROSITE" id="PS50011">
    <property type="entry name" value="PROTEIN_KINASE_DOM"/>
    <property type="match status" value="1"/>
</dbReference>
<dbReference type="Proteomes" id="UP000001312">
    <property type="component" value="Unassembled WGS sequence"/>
</dbReference>
<keyword evidence="5" id="KW-0808">Transferase</keyword>
<evidence type="ECO:0000256" key="3">
    <source>
        <dbReference type="ARBA" id="ARBA00022527"/>
    </source>
</evidence>
<dbReference type="Gene3D" id="3.30.200.20">
    <property type="entry name" value="Phosphorylase Kinase, domain 1"/>
    <property type="match status" value="1"/>
</dbReference>
<dbReference type="InterPro" id="IPR011009">
    <property type="entry name" value="Kinase-like_dom_sf"/>
</dbReference>
<evidence type="ECO:0000256" key="14">
    <source>
        <dbReference type="SAM" id="MobiDB-lite"/>
    </source>
</evidence>
<dbReference type="RefSeq" id="XP_001589386.1">
    <property type="nucleotide sequence ID" value="XM_001589336.1"/>
</dbReference>
<dbReference type="SUPFAM" id="SSF56112">
    <property type="entry name" value="Protein kinase-like (PK-like)"/>
    <property type="match status" value="1"/>
</dbReference>
<dbReference type="InterPro" id="IPR017441">
    <property type="entry name" value="Protein_kinase_ATP_BS"/>
</dbReference>
<evidence type="ECO:0000256" key="6">
    <source>
        <dbReference type="ARBA" id="ARBA00022741"/>
    </source>
</evidence>
<evidence type="ECO:0000256" key="1">
    <source>
        <dbReference type="ARBA" id="ARBA00005354"/>
    </source>
</evidence>
<dbReference type="SMART" id="SM00220">
    <property type="entry name" value="S_TKc"/>
    <property type="match status" value="1"/>
</dbReference>
<name>A7EXG0_SCLS1</name>
<evidence type="ECO:0000256" key="13">
    <source>
        <dbReference type="RuleBase" id="RU000304"/>
    </source>
</evidence>
<dbReference type="FunFam" id="1.10.510.10:FF:000449">
    <property type="entry name" value="Calcium/calmodulin-dependent protein kinase"/>
    <property type="match status" value="1"/>
</dbReference>
<dbReference type="CDD" id="cd05117">
    <property type="entry name" value="STKc_CAMK"/>
    <property type="match status" value="1"/>
</dbReference>
<dbReference type="Pfam" id="PF00069">
    <property type="entry name" value="Pkinase"/>
    <property type="match status" value="1"/>
</dbReference>
<dbReference type="GO" id="GO:0034599">
    <property type="term" value="P:cellular response to oxidative stress"/>
    <property type="evidence" value="ECO:0000318"/>
    <property type="project" value="GO_Central"/>
</dbReference>
<keyword evidence="4" id="KW-0597">Phosphoprotein</keyword>
<dbReference type="PROSITE" id="PS00107">
    <property type="entry name" value="PROTEIN_KINASE_ATP"/>
    <property type="match status" value="1"/>
</dbReference>
<dbReference type="GeneID" id="5485445"/>
<comment type="catalytic activity">
    <reaction evidence="10">
        <text>L-threonyl-[protein] + ATP = O-phospho-L-threonyl-[protein] + ADP + H(+)</text>
        <dbReference type="Rhea" id="RHEA:46608"/>
        <dbReference type="Rhea" id="RHEA-COMP:11060"/>
        <dbReference type="Rhea" id="RHEA-COMP:11605"/>
        <dbReference type="ChEBI" id="CHEBI:15378"/>
        <dbReference type="ChEBI" id="CHEBI:30013"/>
        <dbReference type="ChEBI" id="CHEBI:30616"/>
        <dbReference type="ChEBI" id="CHEBI:61977"/>
        <dbReference type="ChEBI" id="CHEBI:456216"/>
        <dbReference type="EC" id="2.7.11.17"/>
    </reaction>
</comment>
<dbReference type="GO" id="GO:0005737">
    <property type="term" value="C:cytoplasm"/>
    <property type="evidence" value="ECO:0000318"/>
    <property type="project" value="GO_Central"/>
</dbReference>
<sequence length="413" mass="46176">MTRAHYYRSHPPVAGMLNKLHGQPESYDKKAKYKFGRTLGAGTYGIVREADGPTGKVAVKIILKKNVKGNEQMVYDELEMLQRMKHKHIVKFVDWFESRLAIGGELFDRICEQGRFTEKDASQTILQVLEAVDYLHDNNVVHRDLKPENLLYLTKDPHSDLVLADFGIAKMLDTKDEVLTTMAGSFGYAAPEVMLKKGHGKPVDMWSMGVITYTLLCGYSPFRSENLQDLIDECSNARVIFHERYWKDVSADAKDFIGHLLQPVPEDRSTSKEALAHPWLSGENATDHNLLPEIKAYMAKARLRRGIEMVKLANRIEMLKMQEDDSEESDVPGNSHAAASDAIPGSPERKNTGSSSASGSTSPGERRSLSKVAKGAIFREVVLAKVREVKAEEAAAQIERQATEAAKKKNHTH</sequence>
<dbReference type="OMA" id="HDWFESR"/>
<protein>
    <recommendedName>
        <fullName evidence="2">calcium/calmodulin-dependent protein kinase</fullName>
        <ecNumber evidence="2">2.7.11.17</ecNumber>
    </recommendedName>
</protein>
<reference evidence="17" key="1">
    <citation type="journal article" date="2011" name="PLoS Genet.">
        <title>Genomic analysis of the necrotrophic fungal pathogens Sclerotinia sclerotiorum and Botrytis cinerea.</title>
        <authorList>
            <person name="Amselem J."/>
            <person name="Cuomo C.A."/>
            <person name="van Kan J.A."/>
            <person name="Viaud M."/>
            <person name="Benito E.P."/>
            <person name="Couloux A."/>
            <person name="Coutinho P.M."/>
            <person name="de Vries R.P."/>
            <person name="Dyer P.S."/>
            <person name="Fillinger S."/>
            <person name="Fournier E."/>
            <person name="Gout L."/>
            <person name="Hahn M."/>
            <person name="Kohn L."/>
            <person name="Lapalu N."/>
            <person name="Plummer K.M."/>
            <person name="Pradier J.M."/>
            <person name="Quevillon E."/>
            <person name="Sharon A."/>
            <person name="Simon A."/>
            <person name="ten Have A."/>
            <person name="Tudzynski B."/>
            <person name="Tudzynski P."/>
            <person name="Wincker P."/>
            <person name="Andrew M."/>
            <person name="Anthouard V."/>
            <person name="Beever R.E."/>
            <person name="Beffa R."/>
            <person name="Benoit I."/>
            <person name="Bouzid O."/>
            <person name="Brault B."/>
            <person name="Chen Z."/>
            <person name="Choquer M."/>
            <person name="Collemare J."/>
            <person name="Cotton P."/>
            <person name="Danchin E.G."/>
            <person name="Da Silva C."/>
            <person name="Gautier A."/>
            <person name="Giraud C."/>
            <person name="Giraud T."/>
            <person name="Gonzalez C."/>
            <person name="Grossetete S."/>
            <person name="Guldener U."/>
            <person name="Henrissat B."/>
            <person name="Howlett B.J."/>
            <person name="Kodira C."/>
            <person name="Kretschmer M."/>
            <person name="Lappartient A."/>
            <person name="Leroch M."/>
            <person name="Levis C."/>
            <person name="Mauceli E."/>
            <person name="Neuveglise C."/>
            <person name="Oeser B."/>
            <person name="Pearson M."/>
            <person name="Poulain J."/>
            <person name="Poussereau N."/>
            <person name="Quesneville H."/>
            <person name="Rascle C."/>
            <person name="Schumacher J."/>
            <person name="Segurens B."/>
            <person name="Sexton A."/>
            <person name="Silva E."/>
            <person name="Sirven C."/>
            <person name="Soanes D.M."/>
            <person name="Talbot N.J."/>
            <person name="Templeton M."/>
            <person name="Yandava C."/>
            <person name="Yarden O."/>
            <person name="Zeng Q."/>
            <person name="Rollins J.A."/>
            <person name="Lebrun M.H."/>
            <person name="Dickman M."/>
        </authorList>
    </citation>
    <scope>NUCLEOTIDE SEQUENCE [LARGE SCALE GENOMIC DNA]</scope>
    <source>
        <strain evidence="17">ATCC 18683 / 1980 / Ss-1</strain>
    </source>
</reference>
<dbReference type="STRING" id="665079.A7EXG0"/>